<evidence type="ECO:0000313" key="2">
    <source>
        <dbReference type="Proteomes" id="UP001162131"/>
    </source>
</evidence>
<accession>A0AAU9IE95</accession>
<protein>
    <submittedName>
        <fullName evidence="1">Uncharacterized protein</fullName>
    </submittedName>
</protein>
<gene>
    <name evidence="1" type="ORF">BSTOLATCC_MIC6570</name>
</gene>
<reference evidence="1" key="1">
    <citation type="submission" date="2021-09" db="EMBL/GenBank/DDBJ databases">
        <authorList>
            <consortium name="AG Swart"/>
            <person name="Singh M."/>
            <person name="Singh A."/>
            <person name="Seah K."/>
            <person name="Emmerich C."/>
        </authorList>
    </citation>
    <scope>NUCLEOTIDE SEQUENCE</scope>
    <source>
        <strain evidence="1">ATCC30299</strain>
    </source>
</reference>
<sequence length="67" mass="8140">MAQSLFWTIYPHEFAGQGFSLHCLDLSVILYDQYHQKLLFKTLKLKKKSKTQIKMIFRLTHLLKKRW</sequence>
<evidence type="ECO:0000313" key="1">
    <source>
        <dbReference type="EMBL" id="CAG9312467.1"/>
    </source>
</evidence>
<name>A0AAU9IE95_9CILI</name>
<organism evidence="1 2">
    <name type="scientific">Blepharisma stoltei</name>
    <dbReference type="NCBI Taxonomy" id="1481888"/>
    <lineage>
        <taxon>Eukaryota</taxon>
        <taxon>Sar</taxon>
        <taxon>Alveolata</taxon>
        <taxon>Ciliophora</taxon>
        <taxon>Postciliodesmatophora</taxon>
        <taxon>Heterotrichea</taxon>
        <taxon>Heterotrichida</taxon>
        <taxon>Blepharismidae</taxon>
        <taxon>Blepharisma</taxon>
    </lineage>
</organism>
<proteinExistence type="predicted"/>
<dbReference type="EMBL" id="CAJZBQ010000006">
    <property type="protein sequence ID" value="CAG9312467.1"/>
    <property type="molecule type" value="Genomic_DNA"/>
</dbReference>
<keyword evidence="2" id="KW-1185">Reference proteome</keyword>
<comment type="caution">
    <text evidence="1">The sequence shown here is derived from an EMBL/GenBank/DDBJ whole genome shotgun (WGS) entry which is preliminary data.</text>
</comment>
<dbReference type="Proteomes" id="UP001162131">
    <property type="component" value="Unassembled WGS sequence"/>
</dbReference>
<dbReference type="AlphaFoldDB" id="A0AAU9IE95"/>